<reference evidence="2 3" key="1">
    <citation type="submission" date="2017-08" db="EMBL/GenBank/DDBJ databases">
        <authorList>
            <person name="de Groot N.N."/>
        </authorList>
    </citation>
    <scope>NUCLEOTIDE SEQUENCE [LARGE SCALE GENOMIC DNA]</scope>
    <source>
        <strain evidence="2 3">DSM 9787</strain>
    </source>
</reference>
<accession>A0A285S902</accession>
<evidence type="ECO:0000313" key="2">
    <source>
        <dbReference type="EMBL" id="SOC04080.1"/>
    </source>
</evidence>
<dbReference type="RefSeq" id="WP_097076361.1">
    <property type="nucleotide sequence ID" value="NZ_OBMR01000006.1"/>
</dbReference>
<feature type="transmembrane region" description="Helical" evidence="1">
    <location>
        <begin position="309"/>
        <end position="328"/>
    </location>
</feature>
<dbReference type="Proteomes" id="UP000219563">
    <property type="component" value="Unassembled WGS sequence"/>
</dbReference>
<feature type="transmembrane region" description="Helical" evidence="1">
    <location>
        <begin position="185"/>
        <end position="210"/>
    </location>
</feature>
<feature type="transmembrane region" description="Helical" evidence="1">
    <location>
        <begin position="222"/>
        <end position="245"/>
    </location>
</feature>
<feature type="transmembrane region" description="Helical" evidence="1">
    <location>
        <begin position="132"/>
        <end position="150"/>
    </location>
</feature>
<evidence type="ECO:0000313" key="3">
    <source>
        <dbReference type="Proteomes" id="UP000219563"/>
    </source>
</evidence>
<feature type="transmembrane region" description="Helical" evidence="1">
    <location>
        <begin position="156"/>
        <end position="173"/>
    </location>
</feature>
<organism evidence="2 3">
    <name type="scientific">Pseudobutyrivibrio ruminis DSM 9787</name>
    <dbReference type="NCBI Taxonomy" id="1123011"/>
    <lineage>
        <taxon>Bacteria</taxon>
        <taxon>Bacillati</taxon>
        <taxon>Bacillota</taxon>
        <taxon>Clostridia</taxon>
        <taxon>Lachnospirales</taxon>
        <taxon>Lachnospiraceae</taxon>
        <taxon>Pseudobutyrivibrio</taxon>
    </lineage>
</organism>
<keyword evidence="1" id="KW-0812">Transmembrane</keyword>
<proteinExistence type="predicted"/>
<feature type="transmembrane region" description="Helical" evidence="1">
    <location>
        <begin position="285"/>
        <end position="303"/>
    </location>
</feature>
<evidence type="ECO:0008006" key="4">
    <source>
        <dbReference type="Google" id="ProtNLM"/>
    </source>
</evidence>
<keyword evidence="1" id="KW-1133">Transmembrane helix</keyword>
<sequence>MNAKSFLQKKNLIIVLALLTPIMGAIIYLLSKGMWFNKVYIPNSLWNDELFYYKQVEAMIDYGHPLGFFGFTESTALHGGFGAWNFTNLLPFVIVGKIFGWNPFTPIVFNIILWMFALVLFVVLIKPDFKQQCLVSGFVISYAVLLRYFFSTTPEAMLAALLFIYCTLVLHYYRSGSIITFVISNILLVGLVSMQGYYAAFGLIMLAILVKKHEITKLVAQIVVLLVAVVIFVAINHYFTAAYFFSIIDFEVFKSPALLFEKFNANRLETIEFMKLAIHGESMRGVWYLAYMLLGIFVIIMLVKKRDLISVSMLLTWIVMLVAMWTLYNASEGSRKLMACTIAGFIMMMVIQKNAIINVISIILIGIMCWGSHETFYTDLPVYNEELASRVQSYSLDEVMPLSDSNKWDNTIVWTLTAPFNELYALPSGYGISCCYDDYILSYFDMVQSKYVAVRVGEDTDIFLQQIGCENIANCGEVNIYMIR</sequence>
<dbReference type="AlphaFoldDB" id="A0A285S902"/>
<keyword evidence="1" id="KW-0472">Membrane</keyword>
<gene>
    <name evidence="2" type="ORF">SAMN02910411_2006</name>
</gene>
<protein>
    <recommendedName>
        <fullName evidence="4">Dolichyl-phosphate-mannose-protein mannosyltransferase</fullName>
    </recommendedName>
</protein>
<dbReference type="EMBL" id="OBMR01000006">
    <property type="protein sequence ID" value="SOC04080.1"/>
    <property type="molecule type" value="Genomic_DNA"/>
</dbReference>
<feature type="transmembrane region" description="Helical" evidence="1">
    <location>
        <begin position="355"/>
        <end position="373"/>
    </location>
</feature>
<name>A0A285S902_9FIRM</name>
<evidence type="ECO:0000256" key="1">
    <source>
        <dbReference type="SAM" id="Phobius"/>
    </source>
</evidence>
<feature type="transmembrane region" description="Helical" evidence="1">
    <location>
        <begin position="107"/>
        <end position="125"/>
    </location>
</feature>
<feature type="transmembrane region" description="Helical" evidence="1">
    <location>
        <begin position="12"/>
        <end position="30"/>
    </location>
</feature>